<dbReference type="InterPro" id="IPR047655">
    <property type="entry name" value="Transpos_IS630-like"/>
</dbReference>
<dbReference type="InterPro" id="IPR038717">
    <property type="entry name" value="Tc1-like_DDE_dom"/>
</dbReference>
<evidence type="ECO:0000313" key="3">
    <source>
        <dbReference type="EMBL" id="MBD2535135.1"/>
    </source>
</evidence>
<proteinExistence type="predicted"/>
<dbReference type="Pfam" id="PF13358">
    <property type="entry name" value="DDE_3"/>
    <property type="match status" value="1"/>
</dbReference>
<evidence type="ECO:0000259" key="2">
    <source>
        <dbReference type="Pfam" id="PF13592"/>
    </source>
</evidence>
<dbReference type="Pfam" id="PF13592">
    <property type="entry name" value="HTH_33"/>
    <property type="match status" value="1"/>
</dbReference>
<dbReference type="InterPro" id="IPR036397">
    <property type="entry name" value="RNaseH_sf"/>
</dbReference>
<reference evidence="3 4" key="1">
    <citation type="journal article" date="2020" name="ISME J.">
        <title>Comparative genomics reveals insights into cyanobacterial evolution and habitat adaptation.</title>
        <authorList>
            <person name="Chen M.Y."/>
            <person name="Teng W.K."/>
            <person name="Zhao L."/>
            <person name="Hu C.X."/>
            <person name="Zhou Y.K."/>
            <person name="Han B.P."/>
            <person name="Song L.R."/>
            <person name="Shu W.S."/>
        </authorList>
    </citation>
    <scope>NUCLEOTIDE SEQUENCE [LARGE SCALE GENOMIC DNA]</scope>
    <source>
        <strain evidence="3 4">FACHB-838</strain>
    </source>
</reference>
<evidence type="ECO:0000259" key="1">
    <source>
        <dbReference type="Pfam" id="PF13358"/>
    </source>
</evidence>
<dbReference type="Gene3D" id="3.30.420.10">
    <property type="entry name" value="Ribonuclease H-like superfamily/Ribonuclease H"/>
    <property type="match status" value="1"/>
</dbReference>
<dbReference type="InterPro" id="IPR009057">
    <property type="entry name" value="Homeodomain-like_sf"/>
</dbReference>
<protein>
    <submittedName>
        <fullName evidence="3">IS630 family transposase</fullName>
    </submittedName>
</protein>
<accession>A0ABR8E0T7</accession>
<dbReference type="InterPro" id="IPR025959">
    <property type="entry name" value="Winged_HTH_dom"/>
</dbReference>
<feature type="domain" description="Winged helix-turn helix" evidence="2">
    <location>
        <begin position="119"/>
        <end position="176"/>
    </location>
</feature>
<dbReference type="RefSeq" id="WP_190945993.1">
    <property type="nucleotide sequence ID" value="NZ_JACJSI010000238.1"/>
</dbReference>
<dbReference type="SUPFAM" id="SSF46689">
    <property type="entry name" value="Homeodomain-like"/>
    <property type="match status" value="1"/>
</dbReference>
<dbReference type="Proteomes" id="UP000623440">
    <property type="component" value="Unassembled WGS sequence"/>
</dbReference>
<comment type="caution">
    <text evidence="3">The sequence shown here is derived from an EMBL/GenBank/DDBJ whole genome shotgun (WGS) entry which is preliminary data.</text>
</comment>
<feature type="domain" description="Tc1-like transposase DDE" evidence="1">
    <location>
        <begin position="194"/>
        <end position="334"/>
    </location>
</feature>
<organism evidence="3 4">
    <name type="scientific">Nostoc flagelliforme FACHB-838</name>
    <dbReference type="NCBI Taxonomy" id="2692904"/>
    <lineage>
        <taxon>Bacteria</taxon>
        <taxon>Bacillati</taxon>
        <taxon>Cyanobacteriota</taxon>
        <taxon>Cyanophyceae</taxon>
        <taxon>Nostocales</taxon>
        <taxon>Nostocaceae</taxon>
        <taxon>Nostoc</taxon>
    </lineage>
</organism>
<dbReference type="EMBL" id="JACJSI010000238">
    <property type="protein sequence ID" value="MBD2535135.1"/>
    <property type="molecule type" value="Genomic_DNA"/>
</dbReference>
<gene>
    <name evidence="3" type="ORF">H6G97_39290</name>
</gene>
<name>A0ABR8E0T7_9NOSO</name>
<evidence type="ECO:0000313" key="4">
    <source>
        <dbReference type="Proteomes" id="UP000623440"/>
    </source>
</evidence>
<sequence length="373" mass="43278">MIKQHLQTAILPPAPEVTATVLPSEDAHSNAIAELQEFIALRPNAREVRKALAVKLVYQGYLYEEIQKILDVSLGSITGWKQAYEEYGIDGLRLNHKGKKSYLSSEEREQVLSWLQTKDIWELGELEYKLAFEYDVIYESKQSYYDLFNAAGISWKKTTKLNPKGNPDAVGRKKKEIETLLADSREEIESGKLRVLLIDECHLMWGDLSGYVWGRSDQEIAVPVVNEREKQTYYGAVDYLEGKLILKAYEAGNSKNTIDYLRHLLAESKEQRLLIFWDGASYHRSKEIRDFLSEVNLDLPAEQRKIHCVRFAPNCPTQNPIEDIWLQAKTWVRRFCALIPTFPHLKWMFEWFIQHSTFDFASLQMYGVFSKIN</sequence>
<keyword evidence="4" id="KW-1185">Reference proteome</keyword>
<dbReference type="Pfam" id="PF13384">
    <property type="entry name" value="HTH_23"/>
    <property type="match status" value="1"/>
</dbReference>
<dbReference type="NCBIfam" id="NF033545">
    <property type="entry name" value="transpos_IS630"/>
    <property type="match status" value="1"/>
</dbReference>